<name>A0A4Q7Z055_9BACT</name>
<sequence length="111" mass="11942">MQAASGATVVVVAYRPKAGKEAELLELTREHVPLLRREGLATDRAVIAAQAADGTIVEAFEWAAGGVERAHSNPVVRKLWERYAAVCEIVPLNHLAESSTMFASFTPIDLG</sequence>
<protein>
    <recommendedName>
        <fullName evidence="3">Quinol monooxygenase YgiN</fullName>
    </recommendedName>
</protein>
<dbReference type="OrthoDB" id="7595390at2"/>
<dbReference type="Proteomes" id="UP000292958">
    <property type="component" value="Unassembled WGS sequence"/>
</dbReference>
<comment type="caution">
    <text evidence="1">The sequence shown here is derived from an EMBL/GenBank/DDBJ whole genome shotgun (WGS) entry which is preliminary data.</text>
</comment>
<evidence type="ECO:0008006" key="3">
    <source>
        <dbReference type="Google" id="ProtNLM"/>
    </source>
</evidence>
<evidence type="ECO:0000313" key="2">
    <source>
        <dbReference type="Proteomes" id="UP000292958"/>
    </source>
</evidence>
<keyword evidence="2" id="KW-1185">Reference proteome</keyword>
<accession>A0A4Q7Z055</accession>
<dbReference type="EMBL" id="SHKW01000001">
    <property type="protein sequence ID" value="RZU42835.1"/>
    <property type="molecule type" value="Genomic_DNA"/>
</dbReference>
<organism evidence="1 2">
    <name type="scientific">Edaphobacter modestus</name>
    <dbReference type="NCBI Taxonomy" id="388466"/>
    <lineage>
        <taxon>Bacteria</taxon>
        <taxon>Pseudomonadati</taxon>
        <taxon>Acidobacteriota</taxon>
        <taxon>Terriglobia</taxon>
        <taxon>Terriglobales</taxon>
        <taxon>Acidobacteriaceae</taxon>
        <taxon>Edaphobacter</taxon>
    </lineage>
</organism>
<evidence type="ECO:0000313" key="1">
    <source>
        <dbReference type="EMBL" id="RZU42835.1"/>
    </source>
</evidence>
<proteinExistence type="predicted"/>
<reference evidence="1 2" key="1">
    <citation type="submission" date="2019-02" db="EMBL/GenBank/DDBJ databases">
        <title>Genomic Encyclopedia of Archaeal and Bacterial Type Strains, Phase II (KMG-II): from individual species to whole genera.</title>
        <authorList>
            <person name="Goeker M."/>
        </authorList>
    </citation>
    <scope>NUCLEOTIDE SEQUENCE [LARGE SCALE GENOMIC DNA]</scope>
    <source>
        <strain evidence="1 2">DSM 18101</strain>
    </source>
</reference>
<gene>
    <name evidence="1" type="ORF">BDD14_4433</name>
</gene>
<dbReference type="AlphaFoldDB" id="A0A4Q7Z055"/>
<dbReference type="RefSeq" id="WP_130420941.1">
    <property type="nucleotide sequence ID" value="NZ_SHKW01000001.1"/>
</dbReference>